<feature type="transmembrane region" description="Helical" evidence="1">
    <location>
        <begin position="58"/>
        <end position="83"/>
    </location>
</feature>
<protein>
    <recommendedName>
        <fullName evidence="4">Phage holin family protein</fullName>
    </recommendedName>
</protein>
<dbReference type="Pfam" id="PF04020">
    <property type="entry name" value="Phage_holin_4_2"/>
    <property type="match status" value="1"/>
</dbReference>
<dbReference type="HOGENOM" id="CLU_120441_2_4_3"/>
<keyword evidence="1" id="KW-0472">Membrane</keyword>
<dbReference type="STRING" id="329726.AM1_5902"/>
<dbReference type="KEGG" id="amr:AM1_5902"/>
<name>B0C1K7_ACAM1</name>
<proteinExistence type="predicted"/>
<dbReference type="RefSeq" id="WP_012166047.1">
    <property type="nucleotide sequence ID" value="NC_009925.1"/>
</dbReference>
<evidence type="ECO:0000256" key="1">
    <source>
        <dbReference type="SAM" id="Phobius"/>
    </source>
</evidence>
<keyword evidence="1" id="KW-0812">Transmembrane</keyword>
<dbReference type="OrthoDB" id="516102at2"/>
<sequence length="119" mass="12303">MRGLLLTILATALSLLVVDYVFAGVDLDSIPTAIAAAIAIGLVNAIVKPVLKVVSFPLTLLSLGGFLLVLNGLCFSLAAAFVPGFRVDGLLAFFLGPIALSVVNAFLNQYLPEESPSAS</sequence>
<dbReference type="PANTHER" id="PTHR37309:SF1">
    <property type="entry name" value="SLR0284 PROTEIN"/>
    <property type="match status" value="1"/>
</dbReference>
<evidence type="ECO:0000313" key="3">
    <source>
        <dbReference type="Proteomes" id="UP000000268"/>
    </source>
</evidence>
<dbReference type="eggNOG" id="COG1950">
    <property type="taxonomic scope" value="Bacteria"/>
</dbReference>
<reference evidence="2 3" key="1">
    <citation type="journal article" date="2008" name="Proc. Natl. Acad. Sci. U.S.A.">
        <title>Niche adaptation and genome expansion in the chlorophyll d-producing cyanobacterium Acaryochloris marina.</title>
        <authorList>
            <person name="Swingley W.D."/>
            <person name="Chen M."/>
            <person name="Cheung P.C."/>
            <person name="Conrad A.L."/>
            <person name="Dejesa L.C."/>
            <person name="Hao J."/>
            <person name="Honchak B.M."/>
            <person name="Karbach L.E."/>
            <person name="Kurdoglu A."/>
            <person name="Lahiri S."/>
            <person name="Mastrian S.D."/>
            <person name="Miyashita H."/>
            <person name="Page L."/>
            <person name="Ramakrishna P."/>
            <person name="Satoh S."/>
            <person name="Sattley W.M."/>
            <person name="Shimada Y."/>
            <person name="Taylor H.L."/>
            <person name="Tomo T."/>
            <person name="Tsuchiya T."/>
            <person name="Wang Z.T."/>
            <person name="Raymond J."/>
            <person name="Mimuro M."/>
            <person name="Blankenship R.E."/>
            <person name="Touchman J.W."/>
        </authorList>
    </citation>
    <scope>NUCLEOTIDE SEQUENCE [LARGE SCALE GENOMIC DNA]</scope>
    <source>
        <strain evidence="3">MBIC 11017</strain>
    </source>
</reference>
<keyword evidence="3" id="KW-1185">Reference proteome</keyword>
<dbReference type="InterPro" id="IPR007165">
    <property type="entry name" value="Phage_holin_4_2"/>
</dbReference>
<dbReference type="Proteomes" id="UP000000268">
    <property type="component" value="Chromosome"/>
</dbReference>
<keyword evidence="1" id="KW-1133">Transmembrane helix</keyword>
<dbReference type="AlphaFoldDB" id="B0C1K7"/>
<evidence type="ECO:0000313" key="2">
    <source>
        <dbReference type="EMBL" id="ABW30841.1"/>
    </source>
</evidence>
<feature type="transmembrane region" description="Helical" evidence="1">
    <location>
        <begin position="33"/>
        <end position="51"/>
    </location>
</feature>
<dbReference type="PANTHER" id="PTHR37309">
    <property type="entry name" value="SLR0284 PROTEIN"/>
    <property type="match status" value="1"/>
</dbReference>
<accession>B0C1K7</accession>
<organism evidence="2 3">
    <name type="scientific">Acaryochloris marina (strain MBIC 11017)</name>
    <dbReference type="NCBI Taxonomy" id="329726"/>
    <lineage>
        <taxon>Bacteria</taxon>
        <taxon>Bacillati</taxon>
        <taxon>Cyanobacteriota</taxon>
        <taxon>Cyanophyceae</taxon>
        <taxon>Acaryochloridales</taxon>
        <taxon>Acaryochloridaceae</taxon>
        <taxon>Acaryochloris</taxon>
    </lineage>
</organism>
<evidence type="ECO:0008006" key="4">
    <source>
        <dbReference type="Google" id="ProtNLM"/>
    </source>
</evidence>
<dbReference type="EMBL" id="CP000828">
    <property type="protein sequence ID" value="ABW30841.1"/>
    <property type="molecule type" value="Genomic_DNA"/>
</dbReference>
<feature type="transmembrane region" description="Helical" evidence="1">
    <location>
        <begin position="89"/>
        <end position="107"/>
    </location>
</feature>
<gene>
    <name evidence="2" type="ordered locus">AM1_5902</name>
</gene>